<dbReference type="EMBL" id="WNXC01000012">
    <property type="protein sequence ID" value="MBB2151851.1"/>
    <property type="molecule type" value="Genomic_DNA"/>
</dbReference>
<name>A0ABR6F2X1_9SPHI</name>
<dbReference type="RefSeq" id="WP_182961832.1">
    <property type="nucleotide sequence ID" value="NZ_WNXC01000012.1"/>
</dbReference>
<feature type="transmembrane region" description="Helical" evidence="1">
    <location>
        <begin position="6"/>
        <end position="24"/>
    </location>
</feature>
<sequence length="319" mass="36314">MIFFLYIVLVFLVLRFSVTLFNFVSNPKLGNTGRSFTDKVVIIIKVKKSEKEAERLVASISLQDYQNYEILIQSFDGPDVATTANGDYFLFLEANTLIEKGFINSLVYRTAVFKLALLSVIPTPNITGFIANCFYPLNDFILLNLFPLRLVRLINHPAFAMANGACLFFNAGIYRQYDWNQTFKDTNLTALEMVRSVKQEQLKADFLLGNRLIYQEERELDAAVFSKRLMLNFSNQPIVALGYLVLVIAGPIAMALTLAPVFLLLPCGLIFLSRMMIAYLTAQKPIPSILYHPLQMISLTWQVIHQCWKSFLSVFKSKN</sequence>
<feature type="transmembrane region" description="Helical" evidence="1">
    <location>
        <begin position="238"/>
        <end position="256"/>
    </location>
</feature>
<comment type="caution">
    <text evidence="2">The sequence shown here is derived from an EMBL/GenBank/DDBJ whole genome shotgun (WGS) entry which is preliminary data.</text>
</comment>
<dbReference type="InterPro" id="IPR029044">
    <property type="entry name" value="Nucleotide-diphossugar_trans"/>
</dbReference>
<dbReference type="SUPFAM" id="SSF53448">
    <property type="entry name" value="Nucleotide-diphospho-sugar transferases"/>
    <property type="match status" value="1"/>
</dbReference>
<keyword evidence="1" id="KW-0472">Membrane</keyword>
<accession>A0ABR6F2X1</accession>
<feature type="transmembrane region" description="Helical" evidence="1">
    <location>
        <begin position="115"/>
        <end position="137"/>
    </location>
</feature>
<proteinExistence type="predicted"/>
<evidence type="ECO:0000313" key="2">
    <source>
        <dbReference type="EMBL" id="MBB2151851.1"/>
    </source>
</evidence>
<keyword evidence="1" id="KW-1133">Transmembrane helix</keyword>
<organism evidence="2 3">
    <name type="scientific">Pedobacter gandavensis</name>
    <dbReference type="NCBI Taxonomy" id="2679963"/>
    <lineage>
        <taxon>Bacteria</taxon>
        <taxon>Pseudomonadati</taxon>
        <taxon>Bacteroidota</taxon>
        <taxon>Sphingobacteriia</taxon>
        <taxon>Sphingobacteriales</taxon>
        <taxon>Sphingobacteriaceae</taxon>
        <taxon>Pedobacter</taxon>
    </lineage>
</organism>
<keyword evidence="1" id="KW-0812">Transmembrane</keyword>
<gene>
    <name evidence="2" type="ORF">GM920_23365</name>
</gene>
<keyword evidence="3" id="KW-1185">Reference proteome</keyword>
<evidence type="ECO:0008006" key="4">
    <source>
        <dbReference type="Google" id="ProtNLM"/>
    </source>
</evidence>
<protein>
    <recommendedName>
        <fullName evidence="4">Glycosyltransferase family 2 protein</fullName>
    </recommendedName>
</protein>
<reference evidence="2 3" key="1">
    <citation type="submission" date="2019-11" db="EMBL/GenBank/DDBJ databases">
        <title>Description of Pedobacter sp. LMG 31462T.</title>
        <authorList>
            <person name="Carlier A."/>
            <person name="Qi S."/>
            <person name="Vandamme P."/>
        </authorList>
    </citation>
    <scope>NUCLEOTIDE SEQUENCE [LARGE SCALE GENOMIC DNA]</scope>
    <source>
        <strain evidence="2 3">LMG 31462</strain>
    </source>
</reference>
<dbReference type="Proteomes" id="UP000636110">
    <property type="component" value="Unassembled WGS sequence"/>
</dbReference>
<evidence type="ECO:0000313" key="3">
    <source>
        <dbReference type="Proteomes" id="UP000636110"/>
    </source>
</evidence>
<evidence type="ECO:0000256" key="1">
    <source>
        <dbReference type="SAM" id="Phobius"/>
    </source>
</evidence>
<feature type="transmembrane region" description="Helical" evidence="1">
    <location>
        <begin position="157"/>
        <end position="174"/>
    </location>
</feature>